<evidence type="ECO:0000313" key="2">
    <source>
        <dbReference type="EMBL" id="KAK9106177.1"/>
    </source>
</evidence>
<protein>
    <submittedName>
        <fullName evidence="2">Uncharacterized protein</fullName>
    </submittedName>
</protein>
<organism evidence="2 3">
    <name type="scientific">Stephania cephalantha</name>
    <dbReference type="NCBI Taxonomy" id="152367"/>
    <lineage>
        <taxon>Eukaryota</taxon>
        <taxon>Viridiplantae</taxon>
        <taxon>Streptophyta</taxon>
        <taxon>Embryophyta</taxon>
        <taxon>Tracheophyta</taxon>
        <taxon>Spermatophyta</taxon>
        <taxon>Magnoliopsida</taxon>
        <taxon>Ranunculales</taxon>
        <taxon>Menispermaceae</taxon>
        <taxon>Menispermoideae</taxon>
        <taxon>Cissampelideae</taxon>
        <taxon>Stephania</taxon>
    </lineage>
</organism>
<keyword evidence="3" id="KW-1185">Reference proteome</keyword>
<dbReference type="Proteomes" id="UP001419268">
    <property type="component" value="Unassembled WGS sequence"/>
</dbReference>
<dbReference type="AlphaFoldDB" id="A0AAP0F958"/>
<reference evidence="2 3" key="1">
    <citation type="submission" date="2024-01" db="EMBL/GenBank/DDBJ databases">
        <title>Genome assemblies of Stephania.</title>
        <authorList>
            <person name="Yang L."/>
        </authorList>
    </citation>
    <scope>NUCLEOTIDE SEQUENCE [LARGE SCALE GENOMIC DNA]</scope>
    <source>
        <strain evidence="2">JXDWG</strain>
        <tissue evidence="2">Leaf</tissue>
    </source>
</reference>
<evidence type="ECO:0000256" key="1">
    <source>
        <dbReference type="SAM" id="MobiDB-lite"/>
    </source>
</evidence>
<feature type="region of interest" description="Disordered" evidence="1">
    <location>
        <begin position="1"/>
        <end position="55"/>
    </location>
</feature>
<accession>A0AAP0F958</accession>
<proteinExistence type="predicted"/>
<evidence type="ECO:0000313" key="3">
    <source>
        <dbReference type="Proteomes" id="UP001419268"/>
    </source>
</evidence>
<comment type="caution">
    <text evidence="2">The sequence shown here is derived from an EMBL/GenBank/DDBJ whole genome shotgun (WGS) entry which is preliminary data.</text>
</comment>
<dbReference type="EMBL" id="JBBNAG010000009">
    <property type="protein sequence ID" value="KAK9106177.1"/>
    <property type="molecule type" value="Genomic_DNA"/>
</dbReference>
<sequence length="55" mass="5775">MPRMALCPSNKTATSPQLEPHQSCNPGSTSFPTPSTPTDLILRSSRPSPPPSSSP</sequence>
<gene>
    <name evidence="2" type="ORF">Scep_023021</name>
</gene>
<feature type="compositionally biased region" description="Polar residues" evidence="1">
    <location>
        <begin position="9"/>
        <end position="25"/>
    </location>
</feature>
<name>A0AAP0F958_9MAGN</name>
<feature type="compositionally biased region" description="Low complexity" evidence="1">
    <location>
        <begin position="26"/>
        <end position="46"/>
    </location>
</feature>